<reference evidence="1" key="2">
    <citation type="submission" date="2021-08" db="EMBL/GenBank/DDBJ databases">
        <authorList>
            <person name="Tani A."/>
            <person name="Ola A."/>
            <person name="Ogura Y."/>
            <person name="Katsura K."/>
            <person name="Hayashi T."/>
        </authorList>
    </citation>
    <scope>NUCLEOTIDE SEQUENCE</scope>
    <source>
        <strain evidence="1">DSM 14458</strain>
    </source>
</reference>
<accession>A0ABQ4UXU9</accession>
<gene>
    <name evidence="1" type="ORF">BGCPKDLD_3716</name>
</gene>
<protein>
    <submittedName>
        <fullName evidence="1">Uncharacterized protein</fullName>
    </submittedName>
</protein>
<evidence type="ECO:0000313" key="1">
    <source>
        <dbReference type="EMBL" id="GJE77115.1"/>
    </source>
</evidence>
<keyword evidence="2" id="KW-1185">Reference proteome</keyword>
<reference evidence="1" key="1">
    <citation type="journal article" date="2021" name="Front. Microbiol.">
        <title>Comprehensive Comparative Genomics and Phenotyping of Methylobacterium Species.</title>
        <authorList>
            <person name="Alessa O."/>
            <person name="Ogura Y."/>
            <person name="Fujitani Y."/>
            <person name="Takami H."/>
            <person name="Hayashi T."/>
            <person name="Sahin N."/>
            <person name="Tani A."/>
        </authorList>
    </citation>
    <scope>NUCLEOTIDE SEQUENCE</scope>
    <source>
        <strain evidence="1">DSM 14458</strain>
    </source>
</reference>
<comment type="caution">
    <text evidence="1">The sequence shown here is derived from an EMBL/GenBank/DDBJ whole genome shotgun (WGS) entry which is preliminary data.</text>
</comment>
<dbReference type="EMBL" id="BPRE01000012">
    <property type="protein sequence ID" value="GJE77115.1"/>
    <property type="molecule type" value="Genomic_DNA"/>
</dbReference>
<sequence>MRAPPSIVFHVHLVQDVAILQPLMKLARSLPGSRCEVLVSAEFAKLDATGRWATELSRLCAELDVPQTHYASEYEAYRHLQNKRGLIIAGSESNLPNHAVTHRLFASAPSSFTTITLQHGFECVGFLHNVAHDASAGLAVRFAADVIVGWFAPARLSSITASERAKLYVAGPPAMIEMRPRTRRSAMTDGFDPDAYEGMVCENLHSVRFKSATTRSGFLEEFTQFERRVKALGTRVHLRSHPAGQFTEKNAIALEACTVRSTQPLYQIDLTRFAYAISAPSSILFDFMLAGVPVAVWHDGDNAIDLRNFASFARVSTAENWWRFAVAASADPGRFVSRQDRFIRGLLIPDDVHQRYAALLSAA</sequence>
<name>A0ABQ4UXU9_9HYPH</name>
<dbReference type="RefSeq" id="WP_137830832.1">
    <property type="nucleotide sequence ID" value="NZ_BPRE01000012.1"/>
</dbReference>
<evidence type="ECO:0000313" key="2">
    <source>
        <dbReference type="Proteomes" id="UP001055093"/>
    </source>
</evidence>
<proteinExistence type="predicted"/>
<dbReference type="Proteomes" id="UP001055093">
    <property type="component" value="Unassembled WGS sequence"/>
</dbReference>
<organism evidence="1 2">
    <name type="scientific">Methylorubrum suomiense</name>
    <dbReference type="NCBI Taxonomy" id="144191"/>
    <lineage>
        <taxon>Bacteria</taxon>
        <taxon>Pseudomonadati</taxon>
        <taxon>Pseudomonadota</taxon>
        <taxon>Alphaproteobacteria</taxon>
        <taxon>Hyphomicrobiales</taxon>
        <taxon>Methylobacteriaceae</taxon>
        <taxon>Methylorubrum</taxon>
    </lineage>
</organism>